<gene>
    <name evidence="2" type="ORF">F4692_002995</name>
</gene>
<reference evidence="2 3" key="2">
    <citation type="submission" date="2020-08" db="EMBL/GenBank/DDBJ databases">
        <title>The Agave Microbiome: Exploring the role of microbial communities in plant adaptations to desert environments.</title>
        <authorList>
            <person name="Partida-Martinez L.P."/>
        </authorList>
    </citation>
    <scope>NUCLEOTIDE SEQUENCE [LARGE SCALE GENOMIC DNA]</scope>
    <source>
        <strain evidence="2 3">AT2.17</strain>
    </source>
</reference>
<evidence type="ECO:0000256" key="1">
    <source>
        <dbReference type="SAM" id="SignalP"/>
    </source>
</evidence>
<evidence type="ECO:0008006" key="4">
    <source>
        <dbReference type="Google" id="ProtNLM"/>
    </source>
</evidence>
<dbReference type="RefSeq" id="WP_179620372.1">
    <property type="nucleotide sequence ID" value="NZ_JACCBW010000002.1"/>
</dbReference>
<proteinExistence type="predicted"/>
<evidence type="ECO:0000313" key="2">
    <source>
        <dbReference type="EMBL" id="NYE37862.1"/>
    </source>
</evidence>
<organism evidence="2 3">
    <name type="scientific">Nocardioides cavernae</name>
    <dbReference type="NCBI Taxonomy" id="1921566"/>
    <lineage>
        <taxon>Bacteria</taxon>
        <taxon>Bacillati</taxon>
        <taxon>Actinomycetota</taxon>
        <taxon>Actinomycetes</taxon>
        <taxon>Propionibacteriales</taxon>
        <taxon>Nocardioidaceae</taxon>
        <taxon>Nocardioides</taxon>
    </lineage>
</organism>
<evidence type="ECO:0000313" key="3">
    <source>
        <dbReference type="Proteomes" id="UP000549911"/>
    </source>
</evidence>
<dbReference type="AlphaFoldDB" id="A0A7Y9H4S1"/>
<dbReference type="Proteomes" id="UP000549911">
    <property type="component" value="Unassembled WGS sequence"/>
</dbReference>
<accession>A0A7Y9H4S1</accession>
<keyword evidence="3" id="KW-1185">Reference proteome</keyword>
<name>A0A7Y9H4S1_9ACTN</name>
<comment type="caution">
    <text evidence="2">The sequence shown here is derived from an EMBL/GenBank/DDBJ whole genome shotgun (WGS) entry which is preliminary data.</text>
</comment>
<protein>
    <recommendedName>
        <fullName evidence="4">Ig-like domain repeat protein</fullName>
    </recommendedName>
</protein>
<reference evidence="2 3" key="1">
    <citation type="submission" date="2020-07" db="EMBL/GenBank/DDBJ databases">
        <authorList>
            <person name="Partida-Martinez L."/>
            <person name="Huntemann M."/>
            <person name="Clum A."/>
            <person name="Wang J."/>
            <person name="Palaniappan K."/>
            <person name="Ritter S."/>
            <person name="Chen I.-M."/>
            <person name="Stamatis D."/>
            <person name="Reddy T."/>
            <person name="O'Malley R."/>
            <person name="Daum C."/>
            <person name="Shapiro N."/>
            <person name="Ivanova N."/>
            <person name="Kyrpides N."/>
            <person name="Woyke T."/>
        </authorList>
    </citation>
    <scope>NUCLEOTIDE SEQUENCE [LARGE SCALE GENOMIC DNA]</scope>
    <source>
        <strain evidence="2 3">AT2.17</strain>
    </source>
</reference>
<feature type="signal peptide" evidence="1">
    <location>
        <begin position="1"/>
        <end position="29"/>
    </location>
</feature>
<sequence>MKILTRLGTTVAVAALALSTASIATPAQAAPGDATLTFAPTAVLPADTCIDHAYTYSVELPEGTTSWSIVIELIAPDGTNAHRESFGTFNGAPAAQQGLGLQLCSVYEQYGTYTVATTTDYKVGTAPTVFGAKQVEGTIEVVGQATSKVALKAKRKGTKVTATAKVTATVGSTTGPVAAGAKVTFQKKVGKKWKKVGKGSTDAAGVAKAKFKGKKGDRVRAVFAGAGEVIVGSGSSPVPAATSKAVRVK</sequence>
<feature type="chain" id="PRO_5031569394" description="Ig-like domain repeat protein" evidence="1">
    <location>
        <begin position="30"/>
        <end position="249"/>
    </location>
</feature>
<dbReference type="EMBL" id="JACCBW010000002">
    <property type="protein sequence ID" value="NYE37862.1"/>
    <property type="molecule type" value="Genomic_DNA"/>
</dbReference>
<keyword evidence="1" id="KW-0732">Signal</keyword>